<dbReference type="PaxDb" id="8022-A0A060Z1P1"/>
<dbReference type="GO" id="GO:0006914">
    <property type="term" value="P:autophagy"/>
    <property type="evidence" value="ECO:0007669"/>
    <property type="project" value="TreeGrafter"/>
</dbReference>
<dbReference type="PANTHER" id="PTHR12894">
    <property type="entry name" value="CNH DOMAIN CONTAINING"/>
    <property type="match status" value="1"/>
</dbReference>
<dbReference type="GO" id="GO:0005737">
    <property type="term" value="C:cytoplasm"/>
    <property type="evidence" value="ECO:0007669"/>
    <property type="project" value="TreeGrafter"/>
</dbReference>
<dbReference type="GO" id="GO:0006886">
    <property type="term" value="P:intracellular protein transport"/>
    <property type="evidence" value="ECO:0007669"/>
    <property type="project" value="UniProtKB-UniRule"/>
</dbReference>
<proteinExistence type="predicted"/>
<gene>
    <name evidence="2" type="ORF">GSONMT00026471001</name>
</gene>
<dbReference type="Proteomes" id="UP000193380">
    <property type="component" value="Unassembled WGS sequence"/>
</dbReference>
<dbReference type="EMBL" id="FR922076">
    <property type="protein sequence ID" value="CDQ95659.1"/>
    <property type="molecule type" value="Genomic_DNA"/>
</dbReference>
<dbReference type="AlphaFoldDB" id="A0A060Z1P1"/>
<dbReference type="PROSITE" id="PS50236">
    <property type="entry name" value="CHCR"/>
    <property type="match status" value="1"/>
</dbReference>
<reference evidence="2" key="2">
    <citation type="submission" date="2014-03" db="EMBL/GenBank/DDBJ databases">
        <authorList>
            <person name="Genoscope - CEA"/>
        </authorList>
    </citation>
    <scope>NUCLEOTIDE SEQUENCE</scope>
</reference>
<dbReference type="GO" id="GO:0016020">
    <property type="term" value="C:membrane"/>
    <property type="evidence" value="ECO:0007669"/>
    <property type="project" value="TreeGrafter"/>
</dbReference>
<accession>A0A060Z1P1</accession>
<dbReference type="PANTHER" id="PTHR12894:SF49">
    <property type="entry name" value="VAM6_VPS39-LIKE PROTEIN"/>
    <property type="match status" value="1"/>
</dbReference>
<organism evidence="2 3">
    <name type="scientific">Oncorhynchus mykiss</name>
    <name type="common">Rainbow trout</name>
    <name type="synonym">Salmo gairdneri</name>
    <dbReference type="NCBI Taxonomy" id="8022"/>
    <lineage>
        <taxon>Eukaryota</taxon>
        <taxon>Metazoa</taxon>
        <taxon>Chordata</taxon>
        <taxon>Craniata</taxon>
        <taxon>Vertebrata</taxon>
        <taxon>Euteleostomi</taxon>
        <taxon>Actinopterygii</taxon>
        <taxon>Neopterygii</taxon>
        <taxon>Teleostei</taxon>
        <taxon>Protacanthopterygii</taxon>
        <taxon>Salmoniformes</taxon>
        <taxon>Salmonidae</taxon>
        <taxon>Salmoninae</taxon>
        <taxon>Oncorhynchus</taxon>
    </lineage>
</organism>
<dbReference type="GO" id="GO:0034058">
    <property type="term" value="P:endosomal vesicle fusion"/>
    <property type="evidence" value="ECO:0007669"/>
    <property type="project" value="TreeGrafter"/>
</dbReference>
<feature type="repeat" description="CHCR" evidence="1">
    <location>
        <begin position="26"/>
        <end position="111"/>
    </location>
</feature>
<reference evidence="2" key="1">
    <citation type="journal article" date="2014" name="Nat. Commun.">
        <title>The rainbow trout genome provides novel insights into evolution after whole-genome duplication in vertebrates.</title>
        <authorList>
            <person name="Berthelot C."/>
            <person name="Brunet F."/>
            <person name="Chalopin D."/>
            <person name="Juanchich A."/>
            <person name="Bernard M."/>
            <person name="Noel B."/>
            <person name="Bento P."/>
            <person name="Da Silva C."/>
            <person name="Labadie K."/>
            <person name="Alberti A."/>
            <person name="Aury J.M."/>
            <person name="Louis A."/>
            <person name="Dehais P."/>
            <person name="Bardou P."/>
            <person name="Montfort J."/>
            <person name="Klopp C."/>
            <person name="Cabau C."/>
            <person name="Gaspin C."/>
            <person name="Thorgaard G.H."/>
            <person name="Boussaha M."/>
            <person name="Quillet E."/>
            <person name="Guyomard R."/>
            <person name="Galiana D."/>
            <person name="Bobe J."/>
            <person name="Volff J.N."/>
            <person name="Genet C."/>
            <person name="Wincker P."/>
            <person name="Jaillon O."/>
            <person name="Roest Crollius H."/>
            <person name="Guiguen Y."/>
        </authorList>
    </citation>
    <scope>NUCLEOTIDE SEQUENCE [LARGE SCALE GENOMIC DNA]</scope>
</reference>
<name>A0A060Z1P1_ONCMY</name>
<evidence type="ECO:0000313" key="2">
    <source>
        <dbReference type="EMBL" id="CDQ95659.1"/>
    </source>
</evidence>
<protein>
    <submittedName>
        <fullName evidence="2">Uncharacterized protein</fullName>
    </submittedName>
</protein>
<dbReference type="STRING" id="8022.A0A060Z1P1"/>
<evidence type="ECO:0000313" key="3">
    <source>
        <dbReference type="Proteomes" id="UP000193380"/>
    </source>
</evidence>
<dbReference type="InterPro" id="IPR032914">
    <property type="entry name" value="Vam6/VPS39/TRAP1"/>
</dbReference>
<dbReference type="InterPro" id="IPR000547">
    <property type="entry name" value="Clathrin_H-chain/VPS_repeat"/>
</dbReference>
<sequence length="111" mass="13521">MENLGIIFEFSPWVLKICPEDGLKIFTEDLTEVETLPRDKVLNFLKEGFKELAIPYLEHIVHVWEETEPEFHNVLIQLYLERVQGLMKQYLNSLPEGKTCYYYYHYYYYYH</sequence>
<evidence type="ECO:0000256" key="1">
    <source>
        <dbReference type="PROSITE-ProRule" id="PRU01006"/>
    </source>
</evidence>